<feature type="region of interest" description="Disordered" evidence="1">
    <location>
        <begin position="1558"/>
        <end position="1765"/>
    </location>
</feature>
<feature type="compositionally biased region" description="Basic and acidic residues" evidence="1">
    <location>
        <begin position="1468"/>
        <end position="1481"/>
    </location>
</feature>
<dbReference type="SMART" id="SM00015">
    <property type="entry name" value="IQ"/>
    <property type="match status" value="1"/>
</dbReference>
<feature type="region of interest" description="Disordered" evidence="1">
    <location>
        <begin position="1884"/>
        <end position="1905"/>
    </location>
</feature>
<sequence>MQTETNKSDKKNEVELVSERVLKTRKEIQLLESQLLKLISDGRKKTDFSEIKQNIASICTDYKTGLTIDNDEIKVNSARSNEIDVNKAKVFKDNVADIITPRETIPDVLSNITLRRKEKSPPKQKQEESPKKIRHYDRKAVRDYMKMKRKKEQESKKNVKNETMITQETKKQKLQELRQKSLQLVSKNVQHKRERSKSRSGDVHNTSLETENHEDKGLNLLPLTNVAESLQKPSVQFAHPDMKNITVRPKLHDLSSSIPKLNIPKHIQLDDDISIHNEVIPIGPSLENQNQAAIKIQSAFRGYLQRKRYKLLKQKQKRKQVTKEVQTVETKKEFPFVLQPAVAPYPYNFINAVKRKLNIAVQQITNNLSTKDAAIQSSLNEDSEVKQEIINHKSSISEVNKKNSPQLVERLLLDCENTINNKSVSNQEDVINKSNNQNVKSLSNLKNTDLKSFLSHRCLNLDVKAVEPLVLTRNSVVSTKQSKTDIRNGIGSDSDTSKNIPEISSESSIHEVFNRHSKHSSKRSRSSDTDNDNKLKINTDRIKKLKLLQPKRLNFDRENIDSKLSEEISEHISAVKSKSLSKSSKENLNDLKINSLAAQNGFSARDSILAYNKCDYSSGHKRSIQKQIDENVESGSVTTNLESKRKLLKSKLDTNKKLTIIEPVYDTLDSFRNYMNNLENTEKVSQVSSEKISIDKPDKPESKEISLKTPTEILDINLEKSEKTNNKPQEYSSNFTSVVSSIPSLKHPSVSLKSNPVISNSQNTSENDNIKYPSASLKSSRQTSDSENNNDNNSKAITNILLKPGERTSIESKVKSNEIHLKFEAELHLLNEFNDSLRQVMEVEKSLLELHNNSNRKQQEDKTTTTYHTRDTQTSFMNKSSTDTKISTESPILENKSSIETRIPSINYSRGSEISEQMDIFGLDNSVDMNDTSPITTGLELSQIKENLLTSSVEESNVDITVSRRENHFNGNIYAGLSLEMFEQLIKDEDARIENLKTILKIREKALVDRTKGELAWLEIQKKHLRDSGQLQEISAIKKKQRGLLIKLEHERHEMQRLKQMQKAASKERKLVLRGQRNMIKAQLSNTNNMITKIKRNTKEERRQSGPLKVYNIKSHSESIRSETSMSRRSSVAEEIVSVVSHSQSIVSHVTEEAIVTSDKMSRKNSESVPIIQSPQIRTEHVKRSLLMREAALHKRRKAAEELLQWHQRLLEEEGKIAELELAASAIINQAPVTTENMVSDEQTTEKHKFKGSQLNLLWYNMTGREEKKFNDQVTYSMSKVSLERFCRDARKYSLDRSNKKSGKYSDSDSSAIKTDIDVTGNLVTDLTESKRKSKSSNNSSSSNTNVSEKSKKYKSRIFNLSKEINHNSVINDTKISKDGHITDYTSDFESFLSGDKHVDSIKTDYEEERKDSSNEISISDNEDDVEPETIAEISKPSSKTEIIDQNSTLKEESQIIEDNESVPINELDNKTDHIDSDKQINEIPTENSEINKDATSKDVSTDIENDEKQEIVHSEENENSIIIISDAQDIKTSSEAKSIQNTEDLNHKYDEDVSLDKVKLEEENKKDPSDEITVSEQTPNKTNEIEDVQQEELHSKTIETHLNLTYKTDDGQESIEIESQQSDNRVNEEEHLDTMTSKAESHIKSIEIEEQEEEHPHTEISKTNEEEISSSDQIINEISKEEQSEHIGETELSGQNEDQHSSIIDESHKTSDLHELAEQHKSSEIVPTEENVSNDKEITIKSDIEEADIKIEEAEDISTDTSRKLESPVLLSYGFIDNKKSQKDDEDTISNQSSGILTDKDIIENEEKSHSDISESKIKQDTEKSLEDQKSEKEVPQKKGPQEGHFDVKKRVSEILADANISSPREDKSPRLQDLYVTAYDVASPEHSSDSGSPTDEPEPVFRPLHPLYSNEEVEELLKKQLEIEQEIKEIQQQQQKEHIPYLYVREIPNKPPPPYTPPVSAQTITAESVLPASEKHVAIIAASIADILHKAYLNQDLQNVTLSSEDIKTMQTKNNIEKTCFEFIFDLCKEAAIDHYKQFETETGPSWMRLTKQHKLAMGKPFDRDELERFIVKQVKQWLGYETIKSTENTKCKWSGKKRDHVDELLVVECQAEETEWTNYDRDELLVKDELTKDIMNMLLSETAQVLSNILNKKAFLC</sequence>
<accession>A0A8K0D7G7</accession>
<evidence type="ECO:0000256" key="1">
    <source>
        <dbReference type="SAM" id="MobiDB-lite"/>
    </source>
</evidence>
<evidence type="ECO:0000313" key="3">
    <source>
        <dbReference type="Proteomes" id="UP000801492"/>
    </source>
</evidence>
<feature type="compositionally biased region" description="Basic and acidic residues" evidence="1">
    <location>
        <begin position="1405"/>
        <end position="1414"/>
    </location>
</feature>
<dbReference type="CDD" id="cd23767">
    <property type="entry name" value="IQCD"/>
    <property type="match status" value="1"/>
</dbReference>
<feature type="compositionally biased region" description="Basic and acidic residues" evidence="1">
    <location>
        <begin position="138"/>
        <end position="160"/>
    </location>
</feature>
<feature type="region of interest" description="Disordered" evidence="1">
    <location>
        <begin position="1405"/>
        <end position="1504"/>
    </location>
</feature>
<reference evidence="2" key="1">
    <citation type="submission" date="2019-08" db="EMBL/GenBank/DDBJ databases">
        <title>The genome of the North American firefly Photinus pyralis.</title>
        <authorList>
            <consortium name="Photinus pyralis genome working group"/>
            <person name="Fallon T.R."/>
            <person name="Sander Lower S.E."/>
            <person name="Weng J.-K."/>
        </authorList>
    </citation>
    <scope>NUCLEOTIDE SEQUENCE</scope>
    <source>
        <strain evidence="2">TRF0915ILg1</strain>
        <tissue evidence="2">Whole body</tissue>
    </source>
</reference>
<feature type="compositionally biased region" description="Basic and acidic residues" evidence="1">
    <location>
        <begin position="1698"/>
        <end position="1724"/>
    </location>
</feature>
<dbReference type="GO" id="GO:0008017">
    <property type="term" value="F:microtubule binding"/>
    <property type="evidence" value="ECO:0007669"/>
    <property type="project" value="InterPro"/>
</dbReference>
<dbReference type="Pfam" id="PF00612">
    <property type="entry name" value="IQ"/>
    <property type="match status" value="1"/>
</dbReference>
<keyword evidence="3" id="KW-1185">Reference proteome</keyword>
<feature type="compositionally biased region" description="Polar residues" evidence="1">
    <location>
        <begin position="1573"/>
        <end position="1583"/>
    </location>
</feature>
<feature type="compositionally biased region" description="Low complexity" evidence="1">
    <location>
        <begin position="785"/>
        <end position="794"/>
    </location>
</feature>
<feature type="compositionally biased region" description="Basic and acidic residues" evidence="1">
    <location>
        <begin position="168"/>
        <end position="179"/>
    </location>
</feature>
<dbReference type="InterPro" id="IPR000048">
    <property type="entry name" value="IQ_motif_EF-hand-BS"/>
</dbReference>
<feature type="compositionally biased region" description="Basic and acidic residues" evidence="1">
    <location>
        <begin position="1490"/>
        <end position="1504"/>
    </location>
</feature>
<feature type="region of interest" description="Disordered" evidence="1">
    <location>
        <begin position="746"/>
        <end position="800"/>
    </location>
</feature>
<feature type="region of interest" description="Disordered" evidence="1">
    <location>
        <begin position="1327"/>
        <end position="1351"/>
    </location>
</feature>
<feature type="compositionally biased region" description="Basic and acidic residues" evidence="1">
    <location>
        <begin position="1679"/>
        <end position="1690"/>
    </location>
</feature>
<protein>
    <recommendedName>
        <fullName evidence="4">Centrosome-associated protein 350</fullName>
    </recommendedName>
</protein>
<dbReference type="OrthoDB" id="306254at2759"/>
<organism evidence="2 3">
    <name type="scientific">Ignelater luminosus</name>
    <name type="common">Cucubano</name>
    <name type="synonym">Pyrophorus luminosus</name>
    <dbReference type="NCBI Taxonomy" id="2038154"/>
    <lineage>
        <taxon>Eukaryota</taxon>
        <taxon>Metazoa</taxon>
        <taxon>Ecdysozoa</taxon>
        <taxon>Arthropoda</taxon>
        <taxon>Hexapoda</taxon>
        <taxon>Insecta</taxon>
        <taxon>Pterygota</taxon>
        <taxon>Neoptera</taxon>
        <taxon>Endopterygota</taxon>
        <taxon>Coleoptera</taxon>
        <taxon>Polyphaga</taxon>
        <taxon>Elateriformia</taxon>
        <taxon>Elateroidea</taxon>
        <taxon>Elateridae</taxon>
        <taxon>Agrypninae</taxon>
        <taxon>Pyrophorini</taxon>
        <taxon>Ignelater</taxon>
    </lineage>
</organism>
<feature type="region of interest" description="Disordered" evidence="1">
    <location>
        <begin position="477"/>
        <end position="535"/>
    </location>
</feature>
<dbReference type="PANTHER" id="PTHR13958:SF3">
    <property type="entry name" value="CAP-GLY DOMAIN-CONTAINING PROTEIN-RELATED"/>
    <property type="match status" value="1"/>
</dbReference>
<proteinExistence type="predicted"/>
<dbReference type="InterPro" id="IPR028750">
    <property type="entry name" value="CEP350/CC187"/>
</dbReference>
<feature type="region of interest" description="Disordered" evidence="1">
    <location>
        <begin position="688"/>
        <end position="708"/>
    </location>
</feature>
<feature type="compositionally biased region" description="Basic and acidic residues" evidence="1">
    <location>
        <begin position="119"/>
        <end position="131"/>
    </location>
</feature>
<evidence type="ECO:0000313" key="2">
    <source>
        <dbReference type="EMBL" id="KAF2900848.1"/>
    </source>
</evidence>
<dbReference type="Proteomes" id="UP000801492">
    <property type="component" value="Unassembled WGS sequence"/>
</dbReference>
<dbReference type="GO" id="GO:0034453">
    <property type="term" value="P:microtubule anchoring"/>
    <property type="evidence" value="ECO:0007669"/>
    <property type="project" value="InterPro"/>
</dbReference>
<gene>
    <name evidence="2" type="ORF">ILUMI_05337</name>
</gene>
<dbReference type="GO" id="GO:0005813">
    <property type="term" value="C:centrosome"/>
    <property type="evidence" value="ECO:0007669"/>
    <property type="project" value="InterPro"/>
</dbReference>
<feature type="compositionally biased region" description="Basic residues" evidence="1">
    <location>
        <begin position="515"/>
        <end position="524"/>
    </location>
</feature>
<feature type="compositionally biased region" description="Acidic residues" evidence="1">
    <location>
        <begin position="1421"/>
        <end position="1430"/>
    </location>
</feature>
<feature type="compositionally biased region" description="Basic and acidic residues" evidence="1">
    <location>
        <begin position="1655"/>
        <end position="1666"/>
    </location>
</feature>
<feature type="compositionally biased region" description="Basic and acidic residues" evidence="1">
    <location>
        <begin position="1734"/>
        <end position="1753"/>
    </location>
</feature>
<dbReference type="PANTHER" id="PTHR13958">
    <property type="entry name" value="CENTROSOME-ASSOCIATED PROTEIN 350"/>
    <property type="match status" value="1"/>
</dbReference>
<feature type="compositionally biased region" description="Basic and acidic residues" evidence="1">
    <location>
        <begin position="1558"/>
        <end position="1570"/>
    </location>
</feature>
<comment type="caution">
    <text evidence="2">The sequence shown here is derived from an EMBL/GenBank/DDBJ whole genome shotgun (WGS) entry which is preliminary data.</text>
</comment>
<feature type="compositionally biased region" description="Basic and acidic residues" evidence="1">
    <location>
        <begin position="1799"/>
        <end position="1851"/>
    </location>
</feature>
<evidence type="ECO:0008006" key="4">
    <source>
        <dbReference type="Google" id="ProtNLM"/>
    </source>
</evidence>
<dbReference type="EMBL" id="VTPC01001975">
    <property type="protein sequence ID" value="KAF2900848.1"/>
    <property type="molecule type" value="Genomic_DNA"/>
</dbReference>
<feature type="compositionally biased region" description="Low complexity" evidence="1">
    <location>
        <begin position="1336"/>
        <end position="1348"/>
    </location>
</feature>
<dbReference type="Gene3D" id="1.20.5.190">
    <property type="match status" value="1"/>
</dbReference>
<feature type="region of interest" description="Disordered" evidence="1">
    <location>
        <begin position="114"/>
        <end position="216"/>
    </location>
</feature>
<feature type="compositionally biased region" description="Polar residues" evidence="1">
    <location>
        <begin position="751"/>
        <end position="767"/>
    </location>
</feature>
<feature type="compositionally biased region" description="Basic and acidic residues" evidence="1">
    <location>
        <begin position="1626"/>
        <end position="1648"/>
    </location>
</feature>
<dbReference type="PROSITE" id="PS50096">
    <property type="entry name" value="IQ"/>
    <property type="match status" value="1"/>
</dbReference>
<name>A0A8K0D7G7_IGNLU</name>
<feature type="compositionally biased region" description="Basic and acidic residues" evidence="1">
    <location>
        <begin position="692"/>
        <end position="706"/>
    </location>
</feature>
<feature type="compositionally biased region" description="Polar residues" evidence="1">
    <location>
        <begin position="1436"/>
        <end position="1449"/>
    </location>
</feature>
<feature type="compositionally biased region" description="Basic and acidic residues" evidence="1">
    <location>
        <begin position="525"/>
        <end position="535"/>
    </location>
</feature>
<feature type="region of interest" description="Disordered" evidence="1">
    <location>
        <begin position="1777"/>
        <end position="1851"/>
    </location>
</feature>